<comment type="similarity">
    <text evidence="1 5">Belongs to the CoaE family.</text>
</comment>
<evidence type="ECO:0000256" key="2">
    <source>
        <dbReference type="ARBA" id="ARBA00022741"/>
    </source>
</evidence>
<evidence type="ECO:0000256" key="1">
    <source>
        <dbReference type="ARBA" id="ARBA00009018"/>
    </source>
</evidence>
<keyword evidence="5" id="KW-0808">Transferase</keyword>
<sequence>MSAPFVLGLTGSIGMGKSTTAAMFAAQGVPVWDADAVVHRLYAAGGAAVEPVAALRPAALRDGALDRSALKAWISDDPTALKQIEAIVHPLVTADRAAFLTTHRAQGTPLVVLDIPLLFEAAGLQHVDAIVVVSTDPDTQRARVLARNSMTEDQFQAILARQIPDSEKRARADFVIETSTFDATRHAVAQLVSTIEGRNIA</sequence>
<dbReference type="NCBIfam" id="TIGR00152">
    <property type="entry name" value="dephospho-CoA kinase"/>
    <property type="match status" value="1"/>
</dbReference>
<keyword evidence="5 7" id="KW-0418">Kinase</keyword>
<comment type="subcellular location">
    <subcellularLocation>
        <location evidence="5">Cytoplasm</location>
    </subcellularLocation>
</comment>
<dbReference type="InterPro" id="IPR027417">
    <property type="entry name" value="P-loop_NTPase"/>
</dbReference>
<dbReference type="GO" id="GO:0015937">
    <property type="term" value="P:coenzyme A biosynthetic process"/>
    <property type="evidence" value="ECO:0007669"/>
    <property type="project" value="UniProtKB-UniRule"/>
</dbReference>
<dbReference type="HAMAP" id="MF_00376">
    <property type="entry name" value="Dephospho_CoA_kinase"/>
    <property type="match status" value="1"/>
</dbReference>
<comment type="pathway">
    <text evidence="5">Cofactor biosynthesis; coenzyme A biosynthesis; CoA from (R)-pantothenate: step 5/5.</text>
</comment>
<keyword evidence="8" id="KW-1185">Reference proteome</keyword>
<keyword evidence="3 5" id="KW-0067">ATP-binding</keyword>
<evidence type="ECO:0000256" key="4">
    <source>
        <dbReference type="ARBA" id="ARBA00022993"/>
    </source>
</evidence>
<keyword evidence="4 5" id="KW-0173">Coenzyme A biosynthesis</keyword>
<dbReference type="GO" id="GO:0004140">
    <property type="term" value="F:dephospho-CoA kinase activity"/>
    <property type="evidence" value="ECO:0007669"/>
    <property type="project" value="UniProtKB-UniRule"/>
</dbReference>
<evidence type="ECO:0000256" key="5">
    <source>
        <dbReference type="HAMAP-Rule" id="MF_00376"/>
    </source>
</evidence>
<protein>
    <recommendedName>
        <fullName evidence="5 6">Dephospho-CoA kinase</fullName>
        <ecNumber evidence="5 6">2.7.1.24</ecNumber>
    </recommendedName>
    <alternativeName>
        <fullName evidence="5">Dephosphocoenzyme A kinase</fullName>
    </alternativeName>
</protein>
<dbReference type="InterPro" id="IPR001977">
    <property type="entry name" value="Depp_CoAkinase"/>
</dbReference>
<dbReference type="Gene3D" id="3.40.50.300">
    <property type="entry name" value="P-loop containing nucleotide triphosphate hydrolases"/>
    <property type="match status" value="1"/>
</dbReference>
<feature type="binding site" evidence="5">
    <location>
        <begin position="14"/>
        <end position="19"/>
    </location>
    <ligand>
        <name>ATP</name>
        <dbReference type="ChEBI" id="CHEBI:30616"/>
    </ligand>
</feature>
<evidence type="ECO:0000313" key="7">
    <source>
        <dbReference type="EMBL" id="SDW12498.1"/>
    </source>
</evidence>
<dbReference type="STRING" id="564137.SAMN04488238_101148"/>
<proteinExistence type="inferred from homology"/>
<dbReference type="PANTHER" id="PTHR10695:SF46">
    <property type="entry name" value="BIFUNCTIONAL COENZYME A SYNTHASE-RELATED"/>
    <property type="match status" value="1"/>
</dbReference>
<dbReference type="PANTHER" id="PTHR10695">
    <property type="entry name" value="DEPHOSPHO-COA KINASE-RELATED"/>
    <property type="match status" value="1"/>
</dbReference>
<evidence type="ECO:0000256" key="3">
    <source>
        <dbReference type="ARBA" id="ARBA00022840"/>
    </source>
</evidence>
<dbReference type="EC" id="2.7.1.24" evidence="5 6"/>
<dbReference type="CDD" id="cd02022">
    <property type="entry name" value="DPCK"/>
    <property type="match status" value="1"/>
</dbReference>
<accession>A0A1H2QZY5</accession>
<keyword evidence="2 5" id="KW-0547">Nucleotide-binding</keyword>
<dbReference type="RefSeq" id="WP_092884398.1">
    <property type="nucleotide sequence ID" value="NZ_CP061498.1"/>
</dbReference>
<gene>
    <name evidence="5" type="primary">coaE</name>
    <name evidence="7" type="ORF">SAMN04488238_101148</name>
</gene>
<dbReference type="Pfam" id="PF01121">
    <property type="entry name" value="CoaE"/>
    <property type="match status" value="1"/>
</dbReference>
<keyword evidence="5" id="KW-0963">Cytoplasm</keyword>
<organism evidence="7 8">
    <name type="scientific">Roseicitreum antarcticum</name>
    <dbReference type="NCBI Taxonomy" id="564137"/>
    <lineage>
        <taxon>Bacteria</taxon>
        <taxon>Pseudomonadati</taxon>
        <taxon>Pseudomonadota</taxon>
        <taxon>Alphaproteobacteria</taxon>
        <taxon>Rhodobacterales</taxon>
        <taxon>Paracoccaceae</taxon>
        <taxon>Roseicitreum</taxon>
    </lineage>
</organism>
<dbReference type="Proteomes" id="UP000198539">
    <property type="component" value="Unassembled WGS sequence"/>
</dbReference>
<name>A0A1H2QZY5_9RHOB</name>
<dbReference type="EMBL" id="FNOM01000001">
    <property type="protein sequence ID" value="SDW12498.1"/>
    <property type="molecule type" value="Genomic_DNA"/>
</dbReference>
<dbReference type="AlphaFoldDB" id="A0A1H2QZY5"/>
<comment type="function">
    <text evidence="5">Catalyzes the phosphorylation of the 3'-hydroxyl group of dephosphocoenzyme A to form coenzyme A.</text>
</comment>
<reference evidence="7 8" key="1">
    <citation type="submission" date="2016-10" db="EMBL/GenBank/DDBJ databases">
        <authorList>
            <person name="de Groot N.N."/>
        </authorList>
    </citation>
    <scope>NUCLEOTIDE SEQUENCE [LARGE SCALE GENOMIC DNA]</scope>
    <source>
        <strain evidence="7 8">CGMCC 1.8894</strain>
    </source>
</reference>
<dbReference type="PROSITE" id="PS51219">
    <property type="entry name" value="DPCK"/>
    <property type="match status" value="1"/>
</dbReference>
<evidence type="ECO:0000313" key="8">
    <source>
        <dbReference type="Proteomes" id="UP000198539"/>
    </source>
</evidence>
<dbReference type="UniPathway" id="UPA00241">
    <property type="reaction ID" value="UER00356"/>
</dbReference>
<dbReference type="SUPFAM" id="SSF52540">
    <property type="entry name" value="P-loop containing nucleoside triphosphate hydrolases"/>
    <property type="match status" value="1"/>
</dbReference>
<dbReference type="OrthoDB" id="9812943at2"/>
<comment type="catalytic activity">
    <reaction evidence="5">
        <text>3'-dephospho-CoA + ATP = ADP + CoA + H(+)</text>
        <dbReference type="Rhea" id="RHEA:18245"/>
        <dbReference type="ChEBI" id="CHEBI:15378"/>
        <dbReference type="ChEBI" id="CHEBI:30616"/>
        <dbReference type="ChEBI" id="CHEBI:57287"/>
        <dbReference type="ChEBI" id="CHEBI:57328"/>
        <dbReference type="ChEBI" id="CHEBI:456216"/>
        <dbReference type="EC" id="2.7.1.24"/>
    </reaction>
</comment>
<dbReference type="GO" id="GO:0005524">
    <property type="term" value="F:ATP binding"/>
    <property type="evidence" value="ECO:0007669"/>
    <property type="project" value="UniProtKB-UniRule"/>
</dbReference>
<dbReference type="GO" id="GO:0005737">
    <property type="term" value="C:cytoplasm"/>
    <property type="evidence" value="ECO:0007669"/>
    <property type="project" value="UniProtKB-SubCell"/>
</dbReference>
<evidence type="ECO:0000256" key="6">
    <source>
        <dbReference type="NCBIfam" id="TIGR00152"/>
    </source>
</evidence>